<keyword evidence="6" id="KW-0809">Transit peptide</keyword>
<evidence type="ECO:0000256" key="7">
    <source>
        <dbReference type="ARBA" id="ARBA00022989"/>
    </source>
</evidence>
<keyword evidence="9 10" id="KW-0472">Membrane</keyword>
<comment type="similarity">
    <text evidence="3">Belongs to the cytochrome c oxidase VIII family.</text>
</comment>
<dbReference type="SUPFAM" id="SSF81431">
    <property type="entry name" value="Mitochondrial cytochrome c oxidase subunit VIIIb (aka IX)"/>
    <property type="match status" value="1"/>
</dbReference>
<proteinExistence type="inferred from homology"/>
<organism evidence="11 12">
    <name type="scientific">Crocodylus porosus</name>
    <name type="common">Saltwater crocodile</name>
    <name type="synonym">Estuarine crocodile</name>
    <dbReference type="NCBI Taxonomy" id="8502"/>
    <lineage>
        <taxon>Eukaryota</taxon>
        <taxon>Metazoa</taxon>
        <taxon>Chordata</taxon>
        <taxon>Craniata</taxon>
        <taxon>Vertebrata</taxon>
        <taxon>Euteleostomi</taxon>
        <taxon>Archelosauria</taxon>
        <taxon>Archosauria</taxon>
        <taxon>Crocodylia</taxon>
        <taxon>Longirostres</taxon>
        <taxon>Crocodylidae</taxon>
        <taxon>Crocodylus</taxon>
    </lineage>
</organism>
<evidence type="ECO:0000256" key="1">
    <source>
        <dbReference type="ARBA" id="ARBA00004434"/>
    </source>
</evidence>
<keyword evidence="5" id="KW-0999">Mitochondrion inner membrane</keyword>
<dbReference type="GeneTree" id="ENSGT01000000216449"/>
<keyword evidence="7 10" id="KW-1133">Transmembrane helix</keyword>
<reference evidence="11" key="1">
    <citation type="submission" date="2025-08" db="UniProtKB">
        <authorList>
            <consortium name="Ensembl"/>
        </authorList>
    </citation>
    <scope>IDENTIFICATION</scope>
</reference>
<sequence>MLGFQRAFRLLRATTRNQIVPRGTYKPLKTLLTLWFLPLCQDQAIGLIVMFSVFLSPSGWVLAHIQDYRAHQNE</sequence>
<evidence type="ECO:0000256" key="3">
    <source>
        <dbReference type="ARBA" id="ARBA00010117"/>
    </source>
</evidence>
<keyword evidence="12" id="KW-1185">Reference proteome</keyword>
<dbReference type="GO" id="GO:0005743">
    <property type="term" value="C:mitochondrial inner membrane"/>
    <property type="evidence" value="ECO:0007669"/>
    <property type="project" value="UniProtKB-SubCell"/>
</dbReference>
<dbReference type="AlphaFoldDB" id="A0A7M4ERD1"/>
<evidence type="ECO:0000256" key="2">
    <source>
        <dbReference type="ARBA" id="ARBA00004673"/>
    </source>
</evidence>
<reference evidence="11" key="2">
    <citation type="submission" date="2025-09" db="UniProtKB">
        <authorList>
            <consortium name="Ensembl"/>
        </authorList>
    </citation>
    <scope>IDENTIFICATION</scope>
</reference>
<dbReference type="GO" id="GO:0045277">
    <property type="term" value="C:respiratory chain complex IV"/>
    <property type="evidence" value="ECO:0007669"/>
    <property type="project" value="InterPro"/>
</dbReference>
<feature type="transmembrane region" description="Helical" evidence="10">
    <location>
        <begin position="44"/>
        <end position="63"/>
    </location>
</feature>
<dbReference type="Gene3D" id="4.10.81.10">
    <property type="entry name" value="Cytochrome c oxidase, subunit 8"/>
    <property type="match status" value="1"/>
</dbReference>
<dbReference type="InterPro" id="IPR003205">
    <property type="entry name" value="Cyt_c_oxidase_su8"/>
</dbReference>
<dbReference type="Pfam" id="PF02285">
    <property type="entry name" value="COX8"/>
    <property type="match status" value="1"/>
</dbReference>
<evidence type="ECO:0000256" key="6">
    <source>
        <dbReference type="ARBA" id="ARBA00022946"/>
    </source>
</evidence>
<evidence type="ECO:0000256" key="5">
    <source>
        <dbReference type="ARBA" id="ARBA00022792"/>
    </source>
</evidence>
<comment type="pathway">
    <text evidence="2">Energy metabolism; oxidative phosphorylation.</text>
</comment>
<dbReference type="GO" id="GO:0006123">
    <property type="term" value="P:mitochondrial electron transport, cytochrome c to oxygen"/>
    <property type="evidence" value="ECO:0007669"/>
    <property type="project" value="InterPro"/>
</dbReference>
<protein>
    <submittedName>
        <fullName evidence="11">Uncharacterized protein</fullName>
    </submittedName>
</protein>
<evidence type="ECO:0000256" key="9">
    <source>
        <dbReference type="ARBA" id="ARBA00023136"/>
    </source>
</evidence>
<dbReference type="InterPro" id="IPR036548">
    <property type="entry name" value="Cyt_c_oxidase_su8_sf"/>
</dbReference>
<dbReference type="Ensembl" id="ENSCPRT00005015240.1">
    <property type="protein sequence ID" value="ENSCPRP00005012952.1"/>
    <property type="gene ID" value="ENSCPRG00005009199.1"/>
</dbReference>
<evidence type="ECO:0000256" key="4">
    <source>
        <dbReference type="ARBA" id="ARBA00022692"/>
    </source>
</evidence>
<dbReference type="UniPathway" id="UPA00705"/>
<keyword evidence="8" id="KW-0496">Mitochondrion</keyword>
<comment type="subcellular location">
    <subcellularLocation>
        <location evidence="1">Mitochondrion inner membrane</location>
        <topology evidence="1">Single-pass membrane protein</topology>
    </subcellularLocation>
</comment>
<name>A0A7M4ERD1_CROPO</name>
<evidence type="ECO:0000256" key="8">
    <source>
        <dbReference type="ARBA" id="ARBA00023128"/>
    </source>
</evidence>
<dbReference type="Proteomes" id="UP000594220">
    <property type="component" value="Unplaced"/>
</dbReference>
<evidence type="ECO:0000313" key="11">
    <source>
        <dbReference type="Ensembl" id="ENSCPRP00005012952.1"/>
    </source>
</evidence>
<accession>A0A7M4ERD1</accession>
<keyword evidence="4 10" id="KW-0812">Transmembrane</keyword>
<evidence type="ECO:0000313" key="12">
    <source>
        <dbReference type="Proteomes" id="UP000594220"/>
    </source>
</evidence>
<evidence type="ECO:0000256" key="10">
    <source>
        <dbReference type="SAM" id="Phobius"/>
    </source>
</evidence>